<evidence type="ECO:0000256" key="12">
    <source>
        <dbReference type="ARBA" id="ARBA00049493"/>
    </source>
</evidence>
<dbReference type="GO" id="GO:0000062">
    <property type="term" value="F:fatty-acyl-CoA binding"/>
    <property type="evidence" value="ECO:0007669"/>
    <property type="project" value="TreeGrafter"/>
</dbReference>
<keyword evidence="5 13" id="KW-0274">FAD</keyword>
<comment type="subcellular location">
    <subcellularLocation>
        <location evidence="2">Mitochondrion matrix</location>
    </subcellularLocation>
</comment>
<dbReference type="InterPro" id="IPR009075">
    <property type="entry name" value="AcylCo_DH/oxidase_C"/>
</dbReference>
<evidence type="ECO:0000313" key="18">
    <source>
        <dbReference type="EMBL" id="KXS12327.1"/>
    </source>
</evidence>
<comment type="similarity">
    <text evidence="3 13">Belongs to the acyl-CoA dehydrogenase family.</text>
</comment>
<dbReference type="InterPro" id="IPR036250">
    <property type="entry name" value="AcylCo_DH-like_C"/>
</dbReference>
<dbReference type="InterPro" id="IPR052033">
    <property type="entry name" value="Glutaryl-CoA_DH_mitochondrial"/>
</dbReference>
<gene>
    <name evidence="18" type="ORF">M427DRAFT_59656</name>
</gene>
<dbReference type="GO" id="GO:0005759">
    <property type="term" value="C:mitochondrial matrix"/>
    <property type="evidence" value="ECO:0007669"/>
    <property type="project" value="UniProtKB-SubCell"/>
</dbReference>
<dbReference type="GO" id="GO:0050660">
    <property type="term" value="F:flavin adenine dinucleotide binding"/>
    <property type="evidence" value="ECO:0007669"/>
    <property type="project" value="InterPro"/>
</dbReference>
<dbReference type="InterPro" id="IPR006091">
    <property type="entry name" value="Acyl-CoA_Oxase/DH_mid-dom"/>
</dbReference>
<evidence type="ECO:0000259" key="15">
    <source>
        <dbReference type="Pfam" id="PF00441"/>
    </source>
</evidence>
<dbReference type="InterPro" id="IPR046373">
    <property type="entry name" value="Acyl-CoA_Oxase/DH_mid-dom_sf"/>
</dbReference>
<dbReference type="STRING" id="1344416.A0A139A6A8"/>
<dbReference type="GO" id="GO:0004361">
    <property type="term" value="F:glutaryl-CoA dehydrogenase activity"/>
    <property type="evidence" value="ECO:0007669"/>
    <property type="project" value="UniProtKB-EC"/>
</dbReference>
<comment type="pathway">
    <text evidence="9">Amino-acid metabolism; lysine degradation.</text>
</comment>
<evidence type="ECO:0000256" key="9">
    <source>
        <dbReference type="ARBA" id="ARBA00037899"/>
    </source>
</evidence>
<comment type="catalytic activity">
    <reaction evidence="12">
        <text>glutaryl-CoA + oxidized [electron-transfer flavoprotein] + 2 H(+) = (2E)-butenoyl-CoA + reduced [electron-transfer flavoprotein] + CO2</text>
        <dbReference type="Rhea" id="RHEA:13389"/>
        <dbReference type="Rhea" id="RHEA-COMP:10685"/>
        <dbReference type="Rhea" id="RHEA-COMP:10686"/>
        <dbReference type="ChEBI" id="CHEBI:15378"/>
        <dbReference type="ChEBI" id="CHEBI:16526"/>
        <dbReference type="ChEBI" id="CHEBI:57332"/>
        <dbReference type="ChEBI" id="CHEBI:57378"/>
        <dbReference type="ChEBI" id="CHEBI:57692"/>
        <dbReference type="ChEBI" id="CHEBI:58307"/>
        <dbReference type="EC" id="1.3.8.6"/>
    </reaction>
</comment>
<dbReference type="GO" id="GO:0005743">
    <property type="term" value="C:mitochondrial inner membrane"/>
    <property type="evidence" value="ECO:0007669"/>
    <property type="project" value="TreeGrafter"/>
</dbReference>
<evidence type="ECO:0000256" key="1">
    <source>
        <dbReference type="ARBA" id="ARBA00001974"/>
    </source>
</evidence>
<evidence type="ECO:0000256" key="8">
    <source>
        <dbReference type="ARBA" id="ARBA00023128"/>
    </source>
</evidence>
<feature type="domain" description="Acyl-CoA oxidase/dehydrogenase middle" evidence="16">
    <location>
        <begin position="198"/>
        <end position="290"/>
    </location>
</feature>
<name>A0A139A6A8_GONPJ</name>
<dbReference type="SUPFAM" id="SSF47203">
    <property type="entry name" value="Acyl-CoA dehydrogenase C-terminal domain-like"/>
    <property type="match status" value="1"/>
</dbReference>
<dbReference type="FunFam" id="1.20.140.10:FF:000006">
    <property type="entry name" value="Glutaryl-CoA dehydrogenase, mitochondrial"/>
    <property type="match status" value="1"/>
</dbReference>
<dbReference type="Pfam" id="PF02771">
    <property type="entry name" value="Acyl-CoA_dh_N"/>
    <property type="match status" value="1"/>
</dbReference>
<dbReference type="OMA" id="HMMNLES"/>
<proteinExistence type="inferred from homology"/>
<evidence type="ECO:0000256" key="11">
    <source>
        <dbReference type="ARBA" id="ARBA00039033"/>
    </source>
</evidence>
<dbReference type="Pfam" id="PF02770">
    <property type="entry name" value="Acyl-CoA_dh_M"/>
    <property type="match status" value="1"/>
</dbReference>
<dbReference type="FunFam" id="1.10.540.10:FF:000026">
    <property type="entry name" value="Acyl-CoA dehydrogenase medium chain"/>
    <property type="match status" value="1"/>
</dbReference>
<dbReference type="Proteomes" id="UP000070544">
    <property type="component" value="Unassembled WGS sequence"/>
</dbReference>
<feature type="compositionally biased region" description="Basic and acidic residues" evidence="14">
    <location>
        <begin position="39"/>
        <end position="51"/>
    </location>
</feature>
<dbReference type="InterPro" id="IPR006089">
    <property type="entry name" value="Acyl-CoA_DH_CS"/>
</dbReference>
<comment type="pathway">
    <text evidence="10">Amino-acid metabolism; tryptophan metabolism.</text>
</comment>
<dbReference type="Gene3D" id="1.20.140.10">
    <property type="entry name" value="Butyryl-CoA Dehydrogenase, subunit A, domain 3"/>
    <property type="match status" value="1"/>
</dbReference>
<keyword evidence="4 13" id="KW-0285">Flavoprotein</keyword>
<evidence type="ECO:0000256" key="6">
    <source>
        <dbReference type="ARBA" id="ARBA00022946"/>
    </source>
</evidence>
<feature type="region of interest" description="Disordered" evidence="14">
    <location>
        <begin position="26"/>
        <end position="54"/>
    </location>
</feature>
<sequence>MSFALRTLTPLLAPSSAAPLASLAGRVRQHRASRPESASGRRHESSARWAEDTDTAPLARKEDYLPKWGSFEWKDPFNTESLLTEEEKMIRDSVREYAQAKLMPGVVQASRDYHFDRNIYHEMGELGILGANVKGYGAAGVSSIAYGLIAREVEKVDSSYRSALSVPALVMNAIYQFGPEHLRKKYIPPIARGEHVAAFGLTEPDHGSDPSSMKSTARLDGDHWVLNGTKTWITNSPIADTFIVWAKGTHDGKIRGFVLERGFGGISTPKIMGKYAIRAGSTGFIIMEDVRVPLSNVLDVIGLKGPFGCLNHARYGISWGALGSAEFCLQYTREYVLQRKQFGVPLGSFQLVQKKLADAMSEIALGVLATIQVGRLKDRGLATPEMISIIKRNNATKALAIARDCRDILGGNGVIDEYHIIRHVNNLEAVNTYEGTQDIHALVLGRAITDISAFHAIGPKGGKV</sequence>
<keyword evidence="7 13" id="KW-0560">Oxidoreductase</keyword>
<evidence type="ECO:0000259" key="17">
    <source>
        <dbReference type="Pfam" id="PF02771"/>
    </source>
</evidence>
<organism evidence="18 19">
    <name type="scientific">Gonapodya prolifera (strain JEL478)</name>
    <name type="common">Monoblepharis prolifera</name>
    <dbReference type="NCBI Taxonomy" id="1344416"/>
    <lineage>
        <taxon>Eukaryota</taxon>
        <taxon>Fungi</taxon>
        <taxon>Fungi incertae sedis</taxon>
        <taxon>Chytridiomycota</taxon>
        <taxon>Chytridiomycota incertae sedis</taxon>
        <taxon>Monoblepharidomycetes</taxon>
        <taxon>Monoblepharidales</taxon>
        <taxon>Gonapodyaceae</taxon>
        <taxon>Gonapodya</taxon>
    </lineage>
</organism>
<dbReference type="PANTHER" id="PTHR42807">
    <property type="entry name" value="GLUTARYL-COA DEHYDROGENASE, MITOCHONDRIAL"/>
    <property type="match status" value="1"/>
</dbReference>
<evidence type="ECO:0000256" key="14">
    <source>
        <dbReference type="SAM" id="MobiDB-lite"/>
    </source>
</evidence>
<evidence type="ECO:0000256" key="10">
    <source>
        <dbReference type="ARBA" id="ARBA00037927"/>
    </source>
</evidence>
<dbReference type="EC" id="1.3.8.6" evidence="11"/>
<dbReference type="Pfam" id="PF00441">
    <property type="entry name" value="Acyl-CoA_dh_1"/>
    <property type="match status" value="1"/>
</dbReference>
<dbReference type="OrthoDB" id="435240at2759"/>
<dbReference type="PROSITE" id="PS00073">
    <property type="entry name" value="ACYL_COA_DH_2"/>
    <property type="match status" value="1"/>
</dbReference>
<keyword evidence="6" id="KW-0809">Transit peptide</keyword>
<protein>
    <recommendedName>
        <fullName evidence="11">glutaryl-CoA dehydrogenase (ETF)</fullName>
        <ecNumber evidence="11">1.3.8.6</ecNumber>
    </recommendedName>
</protein>
<dbReference type="InterPro" id="IPR037069">
    <property type="entry name" value="AcylCoA_DH/ox_N_sf"/>
</dbReference>
<evidence type="ECO:0000256" key="13">
    <source>
        <dbReference type="RuleBase" id="RU362125"/>
    </source>
</evidence>
<evidence type="ECO:0000256" key="4">
    <source>
        <dbReference type="ARBA" id="ARBA00022630"/>
    </source>
</evidence>
<dbReference type="PANTHER" id="PTHR42807:SF1">
    <property type="entry name" value="GLUTARYL-COA DEHYDROGENASE, MITOCHONDRIAL"/>
    <property type="match status" value="1"/>
</dbReference>
<evidence type="ECO:0000256" key="7">
    <source>
        <dbReference type="ARBA" id="ARBA00023002"/>
    </source>
</evidence>
<feature type="domain" description="Acyl-CoA dehydrogenase/oxidase C-terminal" evidence="15">
    <location>
        <begin position="308"/>
        <end position="448"/>
    </location>
</feature>
<dbReference type="Gene3D" id="1.10.540.10">
    <property type="entry name" value="Acyl-CoA dehydrogenase/oxidase, N-terminal domain"/>
    <property type="match status" value="1"/>
</dbReference>
<dbReference type="EMBL" id="KQ965789">
    <property type="protein sequence ID" value="KXS12327.1"/>
    <property type="molecule type" value="Genomic_DNA"/>
</dbReference>
<evidence type="ECO:0000313" key="19">
    <source>
        <dbReference type="Proteomes" id="UP000070544"/>
    </source>
</evidence>
<accession>A0A139A6A8</accession>
<dbReference type="Gene3D" id="2.40.110.10">
    <property type="entry name" value="Butyryl-CoA Dehydrogenase, subunit A, domain 2"/>
    <property type="match status" value="1"/>
</dbReference>
<evidence type="ECO:0000256" key="2">
    <source>
        <dbReference type="ARBA" id="ARBA00004305"/>
    </source>
</evidence>
<evidence type="ECO:0000256" key="5">
    <source>
        <dbReference type="ARBA" id="ARBA00022827"/>
    </source>
</evidence>
<evidence type="ECO:0000259" key="16">
    <source>
        <dbReference type="Pfam" id="PF02770"/>
    </source>
</evidence>
<dbReference type="AlphaFoldDB" id="A0A139A6A8"/>
<dbReference type="SUPFAM" id="SSF56645">
    <property type="entry name" value="Acyl-CoA dehydrogenase NM domain-like"/>
    <property type="match status" value="1"/>
</dbReference>
<keyword evidence="8" id="KW-0496">Mitochondrion</keyword>
<keyword evidence="19" id="KW-1185">Reference proteome</keyword>
<dbReference type="GO" id="GO:0046949">
    <property type="term" value="P:fatty-acyl-CoA biosynthetic process"/>
    <property type="evidence" value="ECO:0007669"/>
    <property type="project" value="TreeGrafter"/>
</dbReference>
<dbReference type="InterPro" id="IPR013786">
    <property type="entry name" value="AcylCoA_DH/ox_N"/>
</dbReference>
<evidence type="ECO:0000256" key="3">
    <source>
        <dbReference type="ARBA" id="ARBA00009347"/>
    </source>
</evidence>
<dbReference type="InterPro" id="IPR009100">
    <property type="entry name" value="AcylCoA_DH/oxidase_NM_dom_sf"/>
</dbReference>
<reference evidence="18 19" key="1">
    <citation type="journal article" date="2015" name="Genome Biol. Evol.">
        <title>Phylogenomic analyses indicate that early fungi evolved digesting cell walls of algal ancestors of land plants.</title>
        <authorList>
            <person name="Chang Y."/>
            <person name="Wang S."/>
            <person name="Sekimoto S."/>
            <person name="Aerts A.L."/>
            <person name="Choi C."/>
            <person name="Clum A."/>
            <person name="LaButti K.M."/>
            <person name="Lindquist E.A."/>
            <person name="Yee Ngan C."/>
            <person name="Ohm R.A."/>
            <person name="Salamov A.A."/>
            <person name="Grigoriev I.V."/>
            <person name="Spatafora J.W."/>
            <person name="Berbee M.L."/>
        </authorList>
    </citation>
    <scope>NUCLEOTIDE SEQUENCE [LARGE SCALE GENOMIC DNA]</scope>
    <source>
        <strain evidence="18 19">JEL478</strain>
    </source>
</reference>
<comment type="cofactor">
    <cofactor evidence="1 13">
        <name>FAD</name>
        <dbReference type="ChEBI" id="CHEBI:57692"/>
    </cofactor>
</comment>
<feature type="domain" description="Acyl-CoA dehydrogenase/oxidase N-terminal" evidence="17">
    <location>
        <begin position="84"/>
        <end position="194"/>
    </location>
</feature>
<dbReference type="GO" id="GO:0033539">
    <property type="term" value="P:fatty acid beta-oxidation using acyl-CoA dehydrogenase"/>
    <property type="evidence" value="ECO:0007669"/>
    <property type="project" value="TreeGrafter"/>
</dbReference>